<dbReference type="Gene3D" id="2.130.10.10">
    <property type="entry name" value="YVTN repeat-like/Quinoprotein amine dehydrogenase"/>
    <property type="match status" value="1"/>
</dbReference>
<feature type="region of interest" description="Disordered" evidence="1">
    <location>
        <begin position="303"/>
        <end position="335"/>
    </location>
</feature>
<gene>
    <name evidence="3" type="ORF">EDS130_LOCUS21682</name>
</gene>
<proteinExistence type="predicted"/>
<dbReference type="SUPFAM" id="SSF101908">
    <property type="entry name" value="Putative isomerase YbhE"/>
    <property type="match status" value="1"/>
</dbReference>
<dbReference type="GO" id="GO:0006914">
    <property type="term" value="P:autophagy"/>
    <property type="evidence" value="ECO:0007669"/>
    <property type="project" value="InterPro"/>
</dbReference>
<dbReference type="Pfam" id="PF21034">
    <property type="entry name" value="BCAS3_WD40"/>
    <property type="match status" value="1"/>
</dbReference>
<evidence type="ECO:0000259" key="2">
    <source>
        <dbReference type="Pfam" id="PF21034"/>
    </source>
</evidence>
<dbReference type="AlphaFoldDB" id="A0A814RFB9"/>
<dbReference type="InterPro" id="IPR015943">
    <property type="entry name" value="WD40/YVTN_repeat-like_dom_sf"/>
</dbReference>
<feature type="compositionally biased region" description="Low complexity" evidence="1">
    <location>
        <begin position="306"/>
        <end position="321"/>
    </location>
</feature>
<feature type="compositionally biased region" description="Low complexity" evidence="1">
    <location>
        <begin position="498"/>
        <end position="507"/>
    </location>
</feature>
<dbReference type="InterPro" id="IPR045142">
    <property type="entry name" value="BCAS3-like"/>
</dbReference>
<feature type="compositionally biased region" description="Polar residues" evidence="1">
    <location>
        <begin position="485"/>
        <end position="497"/>
    </location>
</feature>
<sequence>MSYVSSIELRKVRPEVVNEKSVLESVVDLFHDVVEKVPQVRFFLFDFNRDKPFVNILTQAYAISSRPANTDQLEPIEWMRFLPNAHEWHSSIRIDTLVLLIAYKSGLALWTIETNGIANELFSIREHNLSSVCLLTSAPSQDDLYLSQRPLFAFAKSAGPPSIHIRSLKNDQQALKIINLPGIGAQSEPLWIEANKSVLVCATHTFIIGYDVMKFDEKFFISNCYSSIPYTLSTRWLAFVDSRLYMIHQSSGGIDGAISEQHSSYTGAMLNAAKTLSKSVVKLGESVLGYGNSSIQVNNAMANEKTSNQQTSVTTNGNTNSTRHRHGSGKDESQPGMVTIVDTVKLFGASVHDERQNWIIAHFQAHTEPIGHLQFNPSGHLLVTCDNGGHHFNVLEVRASPYRCTRTYIKHLYTLFRGDTDCRVSHMTFTSDSRWLAVSTKRGTTHLFAINPYGGAVNVRTHTKTHVVNKLTRDQRAAGFDEQTPRPSNDSATKDSSTNTLTNTLTNPPHNQNANYFNATRAKRANSECVFSTAITLIRQPTDSFVSGLSAPFNIDSICLAATFGISRGFLNPEEMINQQEHTPKACSSLFVISWHGRLIEYVLEPLPDMSKHGTRVTPETPVALKATPKAQWPLQKLATWPEVRMSLGYSFLSQGQRPTTVNRVHSKDDWLRQVEMNTHVGPHRRLWMGPQFQFKHYSQATVSVCHPDSNVCTADSPQTSMNVIDADLQTLDTERSRTTPMHVPSIHKDIAPAYIEVGSGSYQDAPSLSIYGSSLDSLKSDFEVELVKKLADAIMDLPLKNVVNCGDINDSLSSSTCSSTVVRPLQANHSIENMMPFPDTGDSTD</sequence>
<reference evidence="3" key="1">
    <citation type="submission" date="2021-02" db="EMBL/GenBank/DDBJ databases">
        <authorList>
            <person name="Nowell W R."/>
        </authorList>
    </citation>
    <scope>NUCLEOTIDE SEQUENCE</scope>
</reference>
<protein>
    <recommendedName>
        <fullName evidence="2">BCAS3 WD40 domain-containing protein</fullName>
    </recommendedName>
</protein>
<feature type="region of interest" description="Disordered" evidence="1">
    <location>
        <begin position="472"/>
        <end position="512"/>
    </location>
</feature>
<name>A0A814RFB9_ADIRI</name>
<dbReference type="EMBL" id="CAJNOJ010000110">
    <property type="protein sequence ID" value="CAF1133139.1"/>
    <property type="molecule type" value="Genomic_DNA"/>
</dbReference>
<evidence type="ECO:0000313" key="3">
    <source>
        <dbReference type="EMBL" id="CAF1133139.1"/>
    </source>
</evidence>
<dbReference type="GO" id="GO:0005737">
    <property type="term" value="C:cytoplasm"/>
    <property type="evidence" value="ECO:0007669"/>
    <property type="project" value="TreeGrafter"/>
</dbReference>
<evidence type="ECO:0000256" key="1">
    <source>
        <dbReference type="SAM" id="MobiDB-lite"/>
    </source>
</evidence>
<evidence type="ECO:0000313" key="4">
    <source>
        <dbReference type="Proteomes" id="UP000663852"/>
    </source>
</evidence>
<accession>A0A814RFB9</accession>
<feature type="domain" description="BCAS3 WD40" evidence="2">
    <location>
        <begin position="85"/>
        <end position="501"/>
    </location>
</feature>
<dbReference type="InterPro" id="IPR048382">
    <property type="entry name" value="BCAS3_WD40"/>
</dbReference>
<dbReference type="GO" id="GO:0042594">
    <property type="term" value="P:response to starvation"/>
    <property type="evidence" value="ECO:0007669"/>
    <property type="project" value="TreeGrafter"/>
</dbReference>
<dbReference type="Proteomes" id="UP000663852">
    <property type="component" value="Unassembled WGS sequence"/>
</dbReference>
<organism evidence="3 4">
    <name type="scientific">Adineta ricciae</name>
    <name type="common">Rotifer</name>
    <dbReference type="NCBI Taxonomy" id="249248"/>
    <lineage>
        <taxon>Eukaryota</taxon>
        <taxon>Metazoa</taxon>
        <taxon>Spiralia</taxon>
        <taxon>Gnathifera</taxon>
        <taxon>Rotifera</taxon>
        <taxon>Eurotatoria</taxon>
        <taxon>Bdelloidea</taxon>
        <taxon>Adinetida</taxon>
        <taxon>Adinetidae</taxon>
        <taxon>Adineta</taxon>
    </lineage>
</organism>
<comment type="caution">
    <text evidence="3">The sequence shown here is derived from an EMBL/GenBank/DDBJ whole genome shotgun (WGS) entry which is preliminary data.</text>
</comment>
<dbReference type="OrthoDB" id="25778at2759"/>
<dbReference type="PANTHER" id="PTHR13268:SF0">
    <property type="entry name" value="BCAS3 MICROTUBULE ASSOCIATED CELL MIGRATION FACTOR"/>
    <property type="match status" value="1"/>
</dbReference>
<dbReference type="PANTHER" id="PTHR13268">
    <property type="entry name" value="BREAST CARCINOMA AMPLIFIED SEQUENCE 3"/>
    <property type="match status" value="1"/>
</dbReference>